<dbReference type="OrthoDB" id="412814at2759"/>
<dbReference type="InterPro" id="IPR005123">
    <property type="entry name" value="Oxoglu/Fe-dep_dioxygenase_dom"/>
</dbReference>
<accession>A0A316UMU7</accession>
<dbReference type="GeneID" id="37028370"/>
<organism evidence="3 4">
    <name type="scientific">Jaminaea rosea</name>
    <dbReference type="NCBI Taxonomy" id="1569628"/>
    <lineage>
        <taxon>Eukaryota</taxon>
        <taxon>Fungi</taxon>
        <taxon>Dikarya</taxon>
        <taxon>Basidiomycota</taxon>
        <taxon>Ustilaginomycotina</taxon>
        <taxon>Exobasidiomycetes</taxon>
        <taxon>Microstromatales</taxon>
        <taxon>Microstromatales incertae sedis</taxon>
        <taxon>Jaminaea</taxon>
    </lineage>
</organism>
<dbReference type="SUPFAM" id="SSF51197">
    <property type="entry name" value="Clavaminate synthase-like"/>
    <property type="match status" value="1"/>
</dbReference>
<feature type="region of interest" description="Disordered" evidence="1">
    <location>
        <begin position="1"/>
        <end position="31"/>
    </location>
</feature>
<dbReference type="Gene3D" id="2.60.120.590">
    <property type="entry name" value="Alpha-ketoglutarate-dependent dioxygenase AlkB-like"/>
    <property type="match status" value="1"/>
</dbReference>
<protein>
    <recommendedName>
        <fullName evidence="2">Fe2OG dioxygenase domain-containing protein</fullName>
    </recommendedName>
</protein>
<evidence type="ECO:0000256" key="1">
    <source>
        <dbReference type="SAM" id="MobiDB-lite"/>
    </source>
</evidence>
<gene>
    <name evidence="3" type="ORF">BDZ90DRAFT_233189</name>
</gene>
<dbReference type="Proteomes" id="UP000245884">
    <property type="component" value="Unassembled WGS sequence"/>
</dbReference>
<dbReference type="RefSeq" id="XP_025361198.1">
    <property type="nucleotide sequence ID" value="XM_025506547.1"/>
</dbReference>
<dbReference type="InterPro" id="IPR027450">
    <property type="entry name" value="AlkB-like"/>
</dbReference>
<dbReference type="GO" id="GO:0006974">
    <property type="term" value="P:DNA damage response"/>
    <property type="evidence" value="ECO:0007669"/>
    <property type="project" value="InterPro"/>
</dbReference>
<dbReference type="PANTHER" id="PTHR21052:SF0">
    <property type="entry name" value="ALPHA-KETOGLUTARATE-DEPENDENT DIOXYGENASE ALKB HOMOLOG 7, MITOCHONDRIAL"/>
    <property type="match status" value="1"/>
</dbReference>
<proteinExistence type="predicted"/>
<dbReference type="GO" id="GO:0005759">
    <property type="term" value="C:mitochondrial matrix"/>
    <property type="evidence" value="ECO:0007669"/>
    <property type="project" value="TreeGrafter"/>
</dbReference>
<dbReference type="InterPro" id="IPR037151">
    <property type="entry name" value="AlkB-like_sf"/>
</dbReference>
<name>A0A316UMU7_9BASI</name>
<dbReference type="Pfam" id="PF13532">
    <property type="entry name" value="2OG-FeII_Oxy_2"/>
    <property type="match status" value="1"/>
</dbReference>
<reference evidence="3 4" key="1">
    <citation type="journal article" date="2018" name="Mol. Biol. Evol.">
        <title>Broad Genomic Sampling Reveals a Smut Pathogenic Ancestry of the Fungal Clade Ustilaginomycotina.</title>
        <authorList>
            <person name="Kijpornyongpan T."/>
            <person name="Mondo S.J."/>
            <person name="Barry K."/>
            <person name="Sandor L."/>
            <person name="Lee J."/>
            <person name="Lipzen A."/>
            <person name="Pangilinan J."/>
            <person name="LaButti K."/>
            <person name="Hainaut M."/>
            <person name="Henrissat B."/>
            <person name="Grigoriev I.V."/>
            <person name="Spatafora J.W."/>
            <person name="Aime M.C."/>
        </authorList>
    </citation>
    <scope>NUCLEOTIDE SEQUENCE [LARGE SCALE GENOMIC DNA]</scope>
    <source>
        <strain evidence="3 4">MCA 5214</strain>
    </source>
</reference>
<feature type="compositionally biased region" description="Polar residues" evidence="1">
    <location>
        <begin position="12"/>
        <end position="27"/>
    </location>
</feature>
<dbReference type="AlphaFoldDB" id="A0A316UMU7"/>
<feature type="compositionally biased region" description="Basic and acidic residues" evidence="1">
    <location>
        <begin position="1"/>
        <end position="11"/>
    </location>
</feature>
<evidence type="ECO:0000259" key="2">
    <source>
        <dbReference type="PROSITE" id="PS51471"/>
    </source>
</evidence>
<dbReference type="STRING" id="1569628.A0A316UMU7"/>
<evidence type="ECO:0000313" key="4">
    <source>
        <dbReference type="Proteomes" id="UP000245884"/>
    </source>
</evidence>
<sequence length="261" mass="28673">MVNDSLRHSTSHDSLFSASSDDGQQASGKVAALTPPPISGLLFLPDLLSSATEQRLISQLDSCYPLDRSTADTSNQFMLFGRAKEGHDGSASSGLPGWADELVCELECLLEGKLDEKTMSLFFPLRSQRSSALQPCRSRQLIINHYLPSQGITPHIDLPARFGDGILLCSLRSGIAMDFQRKDEKFTLWLPPRSVVILSGEARWDWEHGIAAREGDWVACDEGPEWVARQTRTSVTIRWLLPGADVVGSMEIDDDDEGSIA</sequence>
<feature type="domain" description="Fe2OG dioxygenase" evidence="2">
    <location>
        <begin position="137"/>
        <end position="241"/>
    </location>
</feature>
<dbReference type="GO" id="GO:0016706">
    <property type="term" value="F:2-oxoglutarate-dependent dioxygenase activity"/>
    <property type="evidence" value="ECO:0007669"/>
    <property type="project" value="TreeGrafter"/>
</dbReference>
<dbReference type="PANTHER" id="PTHR21052">
    <property type="entry name" value="SPERMATOGENESIS ASSOCIATED 11-RELATED"/>
    <property type="match status" value="1"/>
</dbReference>
<keyword evidence="4" id="KW-1185">Reference proteome</keyword>
<dbReference type="EMBL" id="KZ819671">
    <property type="protein sequence ID" value="PWN26586.1"/>
    <property type="molecule type" value="Genomic_DNA"/>
</dbReference>
<dbReference type="PROSITE" id="PS51471">
    <property type="entry name" value="FE2OG_OXY"/>
    <property type="match status" value="1"/>
</dbReference>
<evidence type="ECO:0000313" key="3">
    <source>
        <dbReference type="EMBL" id="PWN26586.1"/>
    </source>
</evidence>
<dbReference type="GO" id="GO:0006631">
    <property type="term" value="P:fatty acid metabolic process"/>
    <property type="evidence" value="ECO:0007669"/>
    <property type="project" value="TreeGrafter"/>
</dbReference>
<dbReference type="InterPro" id="IPR032870">
    <property type="entry name" value="ALKBH7-like"/>
</dbReference>